<evidence type="ECO:0000313" key="2">
    <source>
        <dbReference type="Proteomes" id="UP000481872"/>
    </source>
</evidence>
<sequence>MKKCLLSVDWDYFVYTQKENWGSYIENNRNVINLWYKRYIQCRNRGKSIEKSFELSKNANIFWNKIKRNFKFDKNLKVYISDSHVLSYDIAKKYDCNEVYLFDAHSDLGYGGLSSLNFEVNCANWLGKLLKNNIINKANIIYSPYTTEKPEYFKEIKNKYNVNFIDIDDLEKDIYVPSLHICRSGAWTPPWFDEDFKKFIDELKVPYKIVDCPKRNWSPENLSFSDAIYYLM</sequence>
<keyword evidence="2" id="KW-1185">Reference proteome</keyword>
<evidence type="ECO:0000313" key="1">
    <source>
        <dbReference type="EMBL" id="NEU05901.1"/>
    </source>
</evidence>
<accession>A0A6M0H7S6</accession>
<reference evidence="1 2" key="1">
    <citation type="submission" date="2020-02" db="EMBL/GenBank/DDBJ databases">
        <title>Genome assembly of a novel Clostridium senegalense strain.</title>
        <authorList>
            <person name="Gupta T.B."/>
            <person name="Jauregui R."/>
            <person name="Maclean P."/>
            <person name="Nawarathana A."/>
            <person name="Brightwell G."/>
        </authorList>
    </citation>
    <scope>NUCLEOTIDE SEQUENCE [LARGE SCALE GENOMIC DNA]</scope>
    <source>
        <strain evidence="1 2">AGRFS4</strain>
    </source>
</reference>
<dbReference type="AlphaFoldDB" id="A0A6M0H7S6"/>
<name>A0A6M0H7S6_9CLOT</name>
<dbReference type="RefSeq" id="WP_199870529.1">
    <property type="nucleotide sequence ID" value="NZ_JAAGPU010000028.1"/>
</dbReference>
<dbReference type="EMBL" id="JAAGPU010000028">
    <property type="protein sequence ID" value="NEU05901.1"/>
    <property type="molecule type" value="Genomic_DNA"/>
</dbReference>
<dbReference type="Proteomes" id="UP000481872">
    <property type="component" value="Unassembled WGS sequence"/>
</dbReference>
<comment type="caution">
    <text evidence="1">The sequence shown here is derived from an EMBL/GenBank/DDBJ whole genome shotgun (WGS) entry which is preliminary data.</text>
</comment>
<organism evidence="1 2">
    <name type="scientific">Clostridium senegalense</name>
    <dbReference type="NCBI Taxonomy" id="1465809"/>
    <lineage>
        <taxon>Bacteria</taxon>
        <taxon>Bacillati</taxon>
        <taxon>Bacillota</taxon>
        <taxon>Clostridia</taxon>
        <taxon>Eubacteriales</taxon>
        <taxon>Clostridiaceae</taxon>
        <taxon>Clostridium</taxon>
    </lineage>
</organism>
<proteinExistence type="predicted"/>
<gene>
    <name evidence="1" type="ORF">G3M99_13775</name>
</gene>
<protein>
    <submittedName>
        <fullName evidence="1">Arginase</fullName>
    </submittedName>
</protein>